<organism evidence="2 3">
    <name type="scientific">Bacillus sonorensis</name>
    <dbReference type="NCBI Taxonomy" id="119858"/>
    <lineage>
        <taxon>Bacteria</taxon>
        <taxon>Bacillati</taxon>
        <taxon>Bacillota</taxon>
        <taxon>Bacilli</taxon>
        <taxon>Bacillales</taxon>
        <taxon>Bacillaceae</taxon>
        <taxon>Bacillus</taxon>
    </lineage>
</organism>
<dbReference type="RefSeq" id="WP_157678827.1">
    <property type="nucleotide sequence ID" value="NZ_CP021920.1"/>
</dbReference>
<evidence type="ECO:0008006" key="4">
    <source>
        <dbReference type="Google" id="ProtNLM"/>
    </source>
</evidence>
<dbReference type="Proteomes" id="UP000196877">
    <property type="component" value="Chromosome"/>
</dbReference>
<keyword evidence="3" id="KW-1185">Reference proteome</keyword>
<keyword evidence="1" id="KW-0812">Transmembrane</keyword>
<reference evidence="2 3" key="1">
    <citation type="submission" date="2017-06" db="EMBL/GenBank/DDBJ databases">
        <title>Genome sequence of Bacillus sonorensis strain SRCM101395.</title>
        <authorList>
            <person name="Cho S.H."/>
        </authorList>
    </citation>
    <scope>NUCLEOTIDE SEQUENCE [LARGE SCALE GENOMIC DNA]</scope>
    <source>
        <strain evidence="2 3">SRCM101395</strain>
    </source>
</reference>
<protein>
    <recommendedName>
        <fullName evidence="4">TMhelix containing protein</fullName>
    </recommendedName>
</protein>
<gene>
    <name evidence="2" type="ORF">S101395_01157</name>
</gene>
<name>A0ABM6LEJ4_9BACI</name>
<keyword evidence="1" id="KW-1133">Transmembrane helix</keyword>
<evidence type="ECO:0000313" key="3">
    <source>
        <dbReference type="Proteomes" id="UP000196877"/>
    </source>
</evidence>
<feature type="transmembrane region" description="Helical" evidence="1">
    <location>
        <begin position="31"/>
        <end position="48"/>
    </location>
</feature>
<proteinExistence type="predicted"/>
<evidence type="ECO:0000313" key="2">
    <source>
        <dbReference type="EMBL" id="ASB87693.1"/>
    </source>
</evidence>
<keyword evidence="1" id="KW-0472">Membrane</keyword>
<evidence type="ECO:0000256" key="1">
    <source>
        <dbReference type="SAM" id="Phobius"/>
    </source>
</evidence>
<dbReference type="EMBL" id="CP021920">
    <property type="protein sequence ID" value="ASB87693.1"/>
    <property type="molecule type" value="Genomic_DNA"/>
</dbReference>
<sequence length="49" mass="5219">MTYVAIACLLFFTVMALPIEAKTTAEKIAKTAVLIMYAIPIGVLVASLC</sequence>
<accession>A0ABM6LEJ4</accession>